<dbReference type="InterPro" id="IPR051055">
    <property type="entry name" value="PIF1_helicase"/>
</dbReference>
<keyword evidence="11" id="KW-1185">Reference proteome</keyword>
<dbReference type="Pfam" id="PF21530">
    <property type="entry name" value="Pif1_2B_dom"/>
    <property type="match status" value="1"/>
</dbReference>
<evidence type="ECO:0000256" key="7">
    <source>
        <dbReference type="ARBA" id="ARBA00023204"/>
    </source>
</evidence>
<protein>
    <recommendedName>
        <fullName evidence="9">ATP-dependent DNA helicase</fullName>
        <ecNumber evidence="9">5.6.2.3</ecNumber>
    </recommendedName>
</protein>
<gene>
    <name evidence="12" type="primary">LOC113855382</name>
</gene>
<keyword evidence="3 9" id="KW-0378">Hydrolase</keyword>
<dbReference type="Pfam" id="PF05970">
    <property type="entry name" value="PIF1"/>
    <property type="match status" value="1"/>
</dbReference>
<keyword evidence="6" id="KW-0238">DNA-binding</keyword>
<evidence type="ECO:0000313" key="11">
    <source>
        <dbReference type="Proteomes" id="UP000694853"/>
    </source>
</evidence>
<evidence type="ECO:0000256" key="5">
    <source>
        <dbReference type="ARBA" id="ARBA00022840"/>
    </source>
</evidence>
<keyword evidence="4 9" id="KW-0347">Helicase</keyword>
<dbReference type="Proteomes" id="UP000694853">
    <property type="component" value="Unplaced"/>
</dbReference>
<comment type="catalytic activity">
    <reaction evidence="9">
        <text>ATP + H2O = ADP + phosphate + H(+)</text>
        <dbReference type="Rhea" id="RHEA:13065"/>
        <dbReference type="ChEBI" id="CHEBI:15377"/>
        <dbReference type="ChEBI" id="CHEBI:15378"/>
        <dbReference type="ChEBI" id="CHEBI:30616"/>
        <dbReference type="ChEBI" id="CHEBI:43474"/>
        <dbReference type="ChEBI" id="CHEBI:456216"/>
        <dbReference type="EC" id="5.6.2.3"/>
    </reaction>
</comment>
<dbReference type="KEGG" id="aprc:113855382"/>
<dbReference type="GeneID" id="113855382"/>
<dbReference type="Gene3D" id="3.40.50.300">
    <property type="entry name" value="P-loop containing nucleotide triphosphate hydrolases"/>
    <property type="match status" value="1"/>
</dbReference>
<dbReference type="CDD" id="cd18037">
    <property type="entry name" value="DEXSc_Pif1_like"/>
    <property type="match status" value="1"/>
</dbReference>
<dbReference type="SMART" id="SM00382">
    <property type="entry name" value="AAA"/>
    <property type="match status" value="1"/>
</dbReference>
<evidence type="ECO:0000256" key="6">
    <source>
        <dbReference type="ARBA" id="ARBA00023125"/>
    </source>
</evidence>
<evidence type="ECO:0000256" key="2">
    <source>
        <dbReference type="ARBA" id="ARBA00022763"/>
    </source>
</evidence>
<reference evidence="12" key="2">
    <citation type="submission" date="2025-08" db="UniProtKB">
        <authorList>
            <consortium name="RefSeq"/>
        </authorList>
    </citation>
    <scope>IDENTIFICATION</scope>
    <source>
        <tissue evidence="12">Young leaves</tissue>
    </source>
</reference>
<dbReference type="GO" id="GO:0016787">
    <property type="term" value="F:hydrolase activity"/>
    <property type="evidence" value="ECO:0007669"/>
    <property type="project" value="UniProtKB-KW"/>
</dbReference>
<proteinExistence type="inferred from homology"/>
<dbReference type="GO" id="GO:0006310">
    <property type="term" value="P:DNA recombination"/>
    <property type="evidence" value="ECO:0007669"/>
    <property type="project" value="UniProtKB-KW"/>
</dbReference>
<evidence type="ECO:0000256" key="9">
    <source>
        <dbReference type="RuleBase" id="RU363044"/>
    </source>
</evidence>
<dbReference type="InterPro" id="IPR010285">
    <property type="entry name" value="DNA_helicase_pif1-like_DEAD"/>
</dbReference>
<dbReference type="RefSeq" id="XP_027342806.1">
    <property type="nucleotide sequence ID" value="XM_027487005.1"/>
</dbReference>
<keyword evidence="1 9" id="KW-0547">Nucleotide-binding</keyword>
<dbReference type="AlphaFoldDB" id="A0A8B8KGB6"/>
<reference evidence="11" key="1">
    <citation type="journal article" date="2019" name="Toxins">
        <title>Detection of Abrin-Like and Prepropulchellin-Like Toxin Genes and Transcripts Using Whole Genome Sequencing and Full-Length Transcript Sequencing of Abrus precatorius.</title>
        <authorList>
            <person name="Hovde B.T."/>
            <person name="Daligault H.E."/>
            <person name="Hanschen E.R."/>
            <person name="Kunde Y.A."/>
            <person name="Johnson M.B."/>
            <person name="Starkenburg S.R."/>
            <person name="Johnson S.L."/>
        </authorList>
    </citation>
    <scope>NUCLEOTIDE SEQUENCE [LARGE SCALE GENOMIC DNA]</scope>
</reference>
<feature type="domain" description="AAA+ ATPase" evidence="10">
    <location>
        <begin position="70"/>
        <end position="236"/>
    </location>
</feature>
<evidence type="ECO:0000256" key="8">
    <source>
        <dbReference type="ARBA" id="ARBA00023235"/>
    </source>
</evidence>
<dbReference type="GO" id="GO:0006281">
    <property type="term" value="P:DNA repair"/>
    <property type="evidence" value="ECO:0007669"/>
    <property type="project" value="UniProtKB-KW"/>
</dbReference>
<dbReference type="PANTHER" id="PTHR47642:SF5">
    <property type="entry name" value="ATP-DEPENDENT DNA HELICASE"/>
    <property type="match status" value="1"/>
</dbReference>
<dbReference type="EC" id="5.6.2.3" evidence="9"/>
<comment type="similarity">
    <text evidence="9">Belongs to the helicase family.</text>
</comment>
<evidence type="ECO:0000256" key="1">
    <source>
        <dbReference type="ARBA" id="ARBA00022741"/>
    </source>
</evidence>
<keyword evidence="7 9" id="KW-0234">DNA repair</keyword>
<dbReference type="GO" id="GO:0000723">
    <property type="term" value="P:telomere maintenance"/>
    <property type="evidence" value="ECO:0007669"/>
    <property type="project" value="InterPro"/>
</dbReference>
<organism evidence="11 12">
    <name type="scientific">Abrus precatorius</name>
    <name type="common">Indian licorice</name>
    <name type="synonym">Glycine abrus</name>
    <dbReference type="NCBI Taxonomy" id="3816"/>
    <lineage>
        <taxon>Eukaryota</taxon>
        <taxon>Viridiplantae</taxon>
        <taxon>Streptophyta</taxon>
        <taxon>Embryophyta</taxon>
        <taxon>Tracheophyta</taxon>
        <taxon>Spermatophyta</taxon>
        <taxon>Magnoliopsida</taxon>
        <taxon>eudicotyledons</taxon>
        <taxon>Gunneridae</taxon>
        <taxon>Pentapetalae</taxon>
        <taxon>rosids</taxon>
        <taxon>fabids</taxon>
        <taxon>Fabales</taxon>
        <taxon>Fabaceae</taxon>
        <taxon>Papilionoideae</taxon>
        <taxon>50 kb inversion clade</taxon>
        <taxon>NPAAA clade</taxon>
        <taxon>indigoferoid/millettioid clade</taxon>
        <taxon>Abreae</taxon>
        <taxon>Abrus</taxon>
    </lineage>
</organism>
<evidence type="ECO:0000256" key="3">
    <source>
        <dbReference type="ARBA" id="ARBA00022801"/>
    </source>
</evidence>
<keyword evidence="8" id="KW-0413">Isomerase</keyword>
<dbReference type="CDD" id="cd18809">
    <property type="entry name" value="SF1_C_RecD"/>
    <property type="match status" value="1"/>
</dbReference>
<dbReference type="OrthoDB" id="272985at2759"/>
<dbReference type="InterPro" id="IPR049163">
    <property type="entry name" value="Pif1-like_2B_dom"/>
</dbReference>
<keyword evidence="5 9" id="KW-0067">ATP-binding</keyword>
<dbReference type="InterPro" id="IPR027417">
    <property type="entry name" value="P-loop_NTPase"/>
</dbReference>
<keyword evidence="9" id="KW-0233">DNA recombination</keyword>
<comment type="cofactor">
    <cofactor evidence="9">
        <name>Mg(2+)</name>
        <dbReference type="ChEBI" id="CHEBI:18420"/>
    </cofactor>
</comment>
<dbReference type="PANTHER" id="PTHR47642">
    <property type="entry name" value="ATP-DEPENDENT DNA HELICASE"/>
    <property type="match status" value="1"/>
</dbReference>
<dbReference type="SUPFAM" id="SSF52540">
    <property type="entry name" value="P-loop containing nucleoside triphosphate hydrolases"/>
    <property type="match status" value="2"/>
</dbReference>
<name>A0A8B8KGB6_ABRPR</name>
<evidence type="ECO:0000313" key="12">
    <source>
        <dbReference type="RefSeq" id="XP_027342806.1"/>
    </source>
</evidence>
<dbReference type="InterPro" id="IPR003593">
    <property type="entry name" value="AAA+_ATPase"/>
</dbReference>
<accession>A0A8B8KGB6</accession>
<keyword evidence="2 9" id="KW-0227">DNA damage</keyword>
<evidence type="ECO:0000256" key="4">
    <source>
        <dbReference type="ARBA" id="ARBA00022806"/>
    </source>
</evidence>
<sequence>MRFFTLGIVVAAYSRNLSTKGYSSRPLYGFHNKYKYKYKNKDKTSSERKQIKPIIQWTEEQRSVLSAVTQGSSVFITGSAGTGKTKLLSEIVKLLKKLHTPSKVFVTASTGVAAFAIKGQTLHSFAGIRKSSDDPQNFLKGIRDNRSATRRWKKVEALVIDEISMVDARLFDNLEFVAKELKGVDETWGGIQLVVVGDFCQLPPIPDRRAKGVMYAFEADCWNDSFDLQIEITKIFRQSDPLFIQLLQGIRMGESDRVDFSLLEKFCSKTECDPSAVQLFPLKKIVETVNKEKLKSLQKDVVVYRAVDSFKDQGKGAKLKKKDQGKSRWKRQLELGIAPGEIAICEGARVMLVKNLHTWKGLVNGATGTVMRFVEAGNVGDMCSDKLLPEVKFDSGKTLTINPEEWHVMDGDEVVATRKQIPLILSWALSIHKCQGMTLDKAKIDLSKAFGCGMVYTALSRVKNLGDLHLSGFKPSKILADPKVSQFYRNLALQCNSKDLHNSCIESKDSSSSVTGDSDKAGFVETKCYFSLSEFLARRLKRS</sequence>
<dbReference type="GO" id="GO:0005524">
    <property type="term" value="F:ATP binding"/>
    <property type="evidence" value="ECO:0007669"/>
    <property type="project" value="UniProtKB-KW"/>
</dbReference>
<dbReference type="GO" id="GO:0043139">
    <property type="term" value="F:5'-3' DNA helicase activity"/>
    <property type="evidence" value="ECO:0007669"/>
    <property type="project" value="UniProtKB-EC"/>
</dbReference>
<evidence type="ECO:0000259" key="10">
    <source>
        <dbReference type="SMART" id="SM00382"/>
    </source>
</evidence>